<reference evidence="2" key="1">
    <citation type="journal article" date="2023" name="Front. Plant Sci.">
        <title>Chromosomal-level genome assembly of Melastoma candidum provides insights into trichome evolution.</title>
        <authorList>
            <person name="Zhong Y."/>
            <person name="Wu W."/>
            <person name="Sun C."/>
            <person name="Zou P."/>
            <person name="Liu Y."/>
            <person name="Dai S."/>
            <person name="Zhou R."/>
        </authorList>
    </citation>
    <scope>NUCLEOTIDE SEQUENCE [LARGE SCALE GENOMIC DNA]</scope>
</reference>
<gene>
    <name evidence="1" type="ORF">MLD38_023245</name>
</gene>
<protein>
    <submittedName>
        <fullName evidence="1">Uncharacterized protein</fullName>
    </submittedName>
</protein>
<dbReference type="Proteomes" id="UP001057402">
    <property type="component" value="Chromosome 6"/>
</dbReference>
<dbReference type="EMBL" id="CM042885">
    <property type="protein sequence ID" value="KAI4367515.1"/>
    <property type="molecule type" value="Genomic_DNA"/>
</dbReference>
<sequence>MILGSLCVLIAACWSSFVVEYAGIKLTSVVRFLLVRIEVLLDRSSSTSISHRVFDWIVLVLALRVGASVLLWVSGFNSEGVMRFLCEIRDKSSDHNRFSEDVRMPRLPPKSKPSLGGCNCCSGDGDGGNRDRDDDSGGGYDWECYPEDEEFDVQTLRRLVKKERRRADAACNELEKERAATATAIDETMAMIARLQGEKNAAEVSANQERRMAEQKQAYDQEVIESLRWMLARSEDRRDILEGRLQRWGRKLEMSDLYDDDKDHDDDDYDYNRVDTPEDLRDLMIISSLEFDCLQPQRDASNQ</sequence>
<comment type="caution">
    <text evidence="1">The sequence shown here is derived from an EMBL/GenBank/DDBJ whole genome shotgun (WGS) entry which is preliminary data.</text>
</comment>
<name>A0ACB9QM20_9MYRT</name>
<keyword evidence="2" id="KW-1185">Reference proteome</keyword>
<evidence type="ECO:0000313" key="2">
    <source>
        <dbReference type="Proteomes" id="UP001057402"/>
    </source>
</evidence>
<accession>A0ACB9QM20</accession>
<organism evidence="1 2">
    <name type="scientific">Melastoma candidum</name>
    <dbReference type="NCBI Taxonomy" id="119954"/>
    <lineage>
        <taxon>Eukaryota</taxon>
        <taxon>Viridiplantae</taxon>
        <taxon>Streptophyta</taxon>
        <taxon>Embryophyta</taxon>
        <taxon>Tracheophyta</taxon>
        <taxon>Spermatophyta</taxon>
        <taxon>Magnoliopsida</taxon>
        <taxon>eudicotyledons</taxon>
        <taxon>Gunneridae</taxon>
        <taxon>Pentapetalae</taxon>
        <taxon>rosids</taxon>
        <taxon>malvids</taxon>
        <taxon>Myrtales</taxon>
        <taxon>Melastomataceae</taxon>
        <taxon>Melastomatoideae</taxon>
        <taxon>Melastomateae</taxon>
        <taxon>Melastoma</taxon>
    </lineage>
</organism>
<proteinExistence type="predicted"/>
<evidence type="ECO:0000313" key="1">
    <source>
        <dbReference type="EMBL" id="KAI4367515.1"/>
    </source>
</evidence>